<evidence type="ECO:0000313" key="4">
    <source>
        <dbReference type="Proteomes" id="UP000575898"/>
    </source>
</evidence>
<feature type="signal peptide" evidence="2">
    <location>
        <begin position="1"/>
        <end position="18"/>
    </location>
</feature>
<dbReference type="Gene3D" id="2.20.130.30">
    <property type="entry name" value="Protein of unknown function DUF2782"/>
    <property type="match status" value="1"/>
</dbReference>
<feature type="region of interest" description="Disordered" evidence="1">
    <location>
        <begin position="18"/>
        <end position="44"/>
    </location>
</feature>
<dbReference type="InterPro" id="IPR021357">
    <property type="entry name" value="DUF2782"/>
</dbReference>
<dbReference type="EMBL" id="JACHHY010000024">
    <property type="protein sequence ID" value="MBB5020082.1"/>
    <property type="molecule type" value="Genomic_DNA"/>
</dbReference>
<keyword evidence="2" id="KW-0732">Signal</keyword>
<sequence>MKRLTLVLMLAGAATALAAPPKDTSVPPPPPMPEKTKEDRAQAEPQVTVIEKADETIAEYRMNGKLYMIKVTPRNGLPYYLIDESGAGQMVRREGEPALKPPMWVLFTF</sequence>
<protein>
    <recommendedName>
        <fullName evidence="5">DUF2782 domain-containing protein</fullName>
    </recommendedName>
</protein>
<comment type="caution">
    <text evidence="3">The sequence shown here is derived from an EMBL/GenBank/DDBJ whole genome shotgun (WGS) entry which is preliminary data.</text>
</comment>
<dbReference type="Pfam" id="PF11191">
    <property type="entry name" value="DUF2782"/>
    <property type="match status" value="1"/>
</dbReference>
<reference evidence="3 4" key="1">
    <citation type="submission" date="2020-08" db="EMBL/GenBank/DDBJ databases">
        <title>Genomic Encyclopedia of Type Strains, Phase IV (KMG-IV): sequencing the most valuable type-strain genomes for metagenomic binning, comparative biology and taxonomic classification.</title>
        <authorList>
            <person name="Goeker M."/>
        </authorList>
    </citation>
    <scope>NUCLEOTIDE SEQUENCE [LARGE SCALE GENOMIC DNA]</scope>
    <source>
        <strain evidence="3 4">DSM 27165</strain>
    </source>
</reference>
<dbReference type="AlphaFoldDB" id="A0A840MTH2"/>
<gene>
    <name evidence="3" type="ORF">HNQ59_003395</name>
</gene>
<accession>A0A840MTH2</accession>
<feature type="chain" id="PRO_5032432836" description="DUF2782 domain-containing protein" evidence="2">
    <location>
        <begin position="19"/>
        <end position="109"/>
    </location>
</feature>
<evidence type="ECO:0008006" key="5">
    <source>
        <dbReference type="Google" id="ProtNLM"/>
    </source>
</evidence>
<organism evidence="3 4">
    <name type="scientific">Chitinivorax tropicus</name>
    <dbReference type="NCBI Taxonomy" id="714531"/>
    <lineage>
        <taxon>Bacteria</taxon>
        <taxon>Pseudomonadati</taxon>
        <taxon>Pseudomonadota</taxon>
        <taxon>Betaproteobacteria</taxon>
        <taxon>Chitinivorax</taxon>
    </lineage>
</organism>
<evidence type="ECO:0000256" key="1">
    <source>
        <dbReference type="SAM" id="MobiDB-lite"/>
    </source>
</evidence>
<name>A0A840MTH2_9PROT</name>
<evidence type="ECO:0000256" key="2">
    <source>
        <dbReference type="SAM" id="SignalP"/>
    </source>
</evidence>
<dbReference type="Proteomes" id="UP000575898">
    <property type="component" value="Unassembled WGS sequence"/>
</dbReference>
<evidence type="ECO:0000313" key="3">
    <source>
        <dbReference type="EMBL" id="MBB5020082.1"/>
    </source>
</evidence>
<dbReference type="RefSeq" id="WP_184041488.1">
    <property type="nucleotide sequence ID" value="NZ_JACHHY010000024.1"/>
</dbReference>
<proteinExistence type="predicted"/>
<keyword evidence="4" id="KW-1185">Reference proteome</keyword>